<keyword evidence="6" id="KW-0040">ANK repeat</keyword>
<organism evidence="9 10">
    <name type="scientific">Rhipicephalus microplus</name>
    <name type="common">Cattle tick</name>
    <name type="synonym">Boophilus microplus</name>
    <dbReference type="NCBI Taxonomy" id="6941"/>
    <lineage>
        <taxon>Eukaryota</taxon>
        <taxon>Metazoa</taxon>
        <taxon>Ecdysozoa</taxon>
        <taxon>Arthropoda</taxon>
        <taxon>Chelicerata</taxon>
        <taxon>Arachnida</taxon>
        <taxon>Acari</taxon>
        <taxon>Parasitiformes</taxon>
        <taxon>Ixodida</taxon>
        <taxon>Ixodoidea</taxon>
        <taxon>Ixodidae</taxon>
        <taxon>Rhipicephalinae</taxon>
        <taxon>Rhipicephalus</taxon>
        <taxon>Boophilus</taxon>
    </lineage>
</organism>
<feature type="repeat" description="ANK" evidence="6">
    <location>
        <begin position="107"/>
        <end position="139"/>
    </location>
</feature>
<name>A0A9J6E796_RHIMP</name>
<evidence type="ECO:0000313" key="10">
    <source>
        <dbReference type="Proteomes" id="UP000821866"/>
    </source>
</evidence>
<keyword evidence="5" id="KW-1053">Target membrane</keyword>
<keyword evidence="4" id="KW-0638">Presynaptic neurotoxin</keyword>
<dbReference type="GO" id="GO:0044231">
    <property type="term" value="C:host cell presynaptic membrane"/>
    <property type="evidence" value="ECO:0007669"/>
    <property type="project" value="UniProtKB-KW"/>
</dbReference>
<dbReference type="PROSITE" id="PS50174">
    <property type="entry name" value="G_PATCH"/>
    <property type="match status" value="1"/>
</dbReference>
<evidence type="ECO:0000256" key="4">
    <source>
        <dbReference type="ARBA" id="ARBA00023028"/>
    </source>
</evidence>
<feature type="domain" description="G-patch" evidence="8">
    <location>
        <begin position="231"/>
        <end position="277"/>
    </location>
</feature>
<dbReference type="GO" id="GO:0006887">
    <property type="term" value="P:exocytosis"/>
    <property type="evidence" value="ECO:0007669"/>
    <property type="project" value="UniProtKB-KW"/>
</dbReference>
<gene>
    <name evidence="9" type="ORF">HPB51_006570</name>
</gene>
<comment type="caution">
    <text evidence="9">The sequence shown here is derived from an EMBL/GenBank/DDBJ whole genome shotgun (WGS) entry which is preliminary data.</text>
</comment>
<dbReference type="GO" id="GO:0003676">
    <property type="term" value="F:nucleic acid binding"/>
    <property type="evidence" value="ECO:0007669"/>
    <property type="project" value="InterPro"/>
</dbReference>
<dbReference type="Gene3D" id="1.25.40.20">
    <property type="entry name" value="Ankyrin repeat-containing domain"/>
    <property type="match status" value="1"/>
</dbReference>
<keyword evidence="4" id="KW-0800">Toxin</keyword>
<reference evidence="9" key="2">
    <citation type="submission" date="2021-09" db="EMBL/GenBank/DDBJ databases">
        <authorList>
            <person name="Jia N."/>
            <person name="Wang J."/>
            <person name="Shi W."/>
            <person name="Du L."/>
            <person name="Sun Y."/>
            <person name="Zhan W."/>
            <person name="Jiang J."/>
            <person name="Wang Q."/>
            <person name="Zhang B."/>
            <person name="Ji P."/>
            <person name="Sakyi L.B."/>
            <person name="Cui X."/>
            <person name="Yuan T."/>
            <person name="Jiang B."/>
            <person name="Yang W."/>
            <person name="Lam T.T.-Y."/>
            <person name="Chang Q."/>
            <person name="Ding S."/>
            <person name="Wang X."/>
            <person name="Zhu J."/>
            <person name="Ruan X."/>
            <person name="Zhao L."/>
            <person name="Wei J."/>
            <person name="Que T."/>
            <person name="Du C."/>
            <person name="Cheng J."/>
            <person name="Dai P."/>
            <person name="Han X."/>
            <person name="Huang E."/>
            <person name="Gao Y."/>
            <person name="Liu J."/>
            <person name="Shao H."/>
            <person name="Ye R."/>
            <person name="Li L."/>
            <person name="Wei W."/>
            <person name="Wang X."/>
            <person name="Wang C."/>
            <person name="Huo Q."/>
            <person name="Li W."/>
            <person name="Guo W."/>
            <person name="Chen H."/>
            <person name="Chen S."/>
            <person name="Zhou L."/>
            <person name="Zhou L."/>
            <person name="Ni X."/>
            <person name="Tian J."/>
            <person name="Zhou Y."/>
            <person name="Sheng Y."/>
            <person name="Liu T."/>
            <person name="Pan Y."/>
            <person name="Xia L."/>
            <person name="Li J."/>
            <person name="Zhao F."/>
            <person name="Cao W."/>
        </authorList>
    </citation>
    <scope>NUCLEOTIDE SEQUENCE</scope>
    <source>
        <strain evidence="9">Rmic-2018</strain>
        <tissue evidence="9">Larvae</tissue>
    </source>
</reference>
<keyword evidence="2" id="KW-0268">Exocytosis</keyword>
<dbReference type="Pfam" id="PF01585">
    <property type="entry name" value="G-patch"/>
    <property type="match status" value="1"/>
</dbReference>
<dbReference type="PANTHER" id="PTHR20923:SF1">
    <property type="entry name" value="G PATCH DOMAIN AND ANKYRIN REPEAT-CONTAINING PROTEIN 1"/>
    <property type="match status" value="1"/>
</dbReference>
<keyword evidence="4" id="KW-0528">Neurotoxin</keyword>
<keyword evidence="3" id="KW-1052">Target cell membrane</keyword>
<dbReference type="InterPro" id="IPR002110">
    <property type="entry name" value="Ankyrin_rpt"/>
</dbReference>
<sequence length="332" mass="36810">MFKHVAFVRAVGQQEHVVVAPPLSKELNGESARKFYDEVVSQPSTFVDAEPVTATGAGRDRGSQASLCRPVKRVQVSEYFTAAQRNDIAQLERCLRTGIGVDVTDIFGWTALMCAACDGAADSVRYLLQNGASRCLANTQGKTAVELAAQHGRVEVVELLRKPEKLGNTVTAQSGAERQADDSRRDPTQLCRVCDMHISFSRQNSHEASILHQFNMSRDRAPGVTHYGISESNTGFQMLLGMGWDRNKGFGPREQGRKFPVKTVLRRNRAGLGAEVSTPRVTHFAPNDTAAVENWSCHGGGKAASLKRKREEQESHSQRMKRMEIEFRRSFY</sequence>
<evidence type="ECO:0000256" key="2">
    <source>
        <dbReference type="ARBA" id="ARBA00022483"/>
    </source>
</evidence>
<dbReference type="PROSITE" id="PS50088">
    <property type="entry name" value="ANK_REPEAT"/>
    <property type="match status" value="1"/>
</dbReference>
<comment type="subcellular location">
    <subcellularLocation>
        <location evidence="1">Target cell membrane</location>
    </subcellularLocation>
</comment>
<dbReference type="SMART" id="SM00248">
    <property type="entry name" value="ANK"/>
    <property type="match status" value="2"/>
</dbReference>
<evidence type="ECO:0000256" key="6">
    <source>
        <dbReference type="PROSITE-ProRule" id="PRU00023"/>
    </source>
</evidence>
<dbReference type="SUPFAM" id="SSF48403">
    <property type="entry name" value="Ankyrin repeat"/>
    <property type="match status" value="1"/>
</dbReference>
<dbReference type="InterPro" id="IPR036770">
    <property type="entry name" value="Ankyrin_rpt-contain_sf"/>
</dbReference>
<feature type="region of interest" description="Disordered" evidence="7">
    <location>
        <begin position="299"/>
        <end position="320"/>
    </location>
</feature>
<dbReference type="PANTHER" id="PTHR20923">
    <property type="entry name" value="BAT4 PROTEIN-RELATED"/>
    <property type="match status" value="1"/>
</dbReference>
<protein>
    <recommendedName>
        <fullName evidence="8">G-patch domain-containing protein</fullName>
    </recommendedName>
</protein>
<accession>A0A9J6E796</accession>
<evidence type="ECO:0000256" key="5">
    <source>
        <dbReference type="ARBA" id="ARBA00023298"/>
    </source>
</evidence>
<keyword evidence="5" id="KW-0472">Membrane</keyword>
<dbReference type="GO" id="GO:0044218">
    <property type="term" value="C:other organism cell membrane"/>
    <property type="evidence" value="ECO:0007669"/>
    <property type="project" value="UniProtKB-KW"/>
</dbReference>
<keyword evidence="10" id="KW-1185">Reference proteome</keyword>
<evidence type="ECO:0000256" key="1">
    <source>
        <dbReference type="ARBA" id="ARBA00004175"/>
    </source>
</evidence>
<dbReference type="AlphaFoldDB" id="A0A9J6E796"/>
<evidence type="ECO:0000256" key="7">
    <source>
        <dbReference type="SAM" id="MobiDB-lite"/>
    </source>
</evidence>
<dbReference type="SMART" id="SM00443">
    <property type="entry name" value="G_patch"/>
    <property type="match status" value="1"/>
</dbReference>
<proteinExistence type="predicted"/>
<evidence type="ECO:0000259" key="8">
    <source>
        <dbReference type="PROSITE" id="PS50174"/>
    </source>
</evidence>
<evidence type="ECO:0000313" key="9">
    <source>
        <dbReference type="EMBL" id="KAH8030138.1"/>
    </source>
</evidence>
<dbReference type="InterPro" id="IPR000467">
    <property type="entry name" value="G_patch_dom"/>
</dbReference>
<dbReference type="Proteomes" id="UP000821866">
    <property type="component" value="Chromosome 3"/>
</dbReference>
<dbReference type="InterPro" id="IPR039146">
    <property type="entry name" value="GPANK1"/>
</dbReference>
<dbReference type="EMBL" id="JABSTU010000005">
    <property type="protein sequence ID" value="KAH8030138.1"/>
    <property type="molecule type" value="Genomic_DNA"/>
</dbReference>
<feature type="compositionally biased region" description="Basic and acidic residues" evidence="7">
    <location>
        <begin position="309"/>
        <end position="320"/>
    </location>
</feature>
<dbReference type="Pfam" id="PF12796">
    <property type="entry name" value="Ank_2"/>
    <property type="match status" value="1"/>
</dbReference>
<evidence type="ECO:0000256" key="3">
    <source>
        <dbReference type="ARBA" id="ARBA00022537"/>
    </source>
</evidence>
<reference evidence="9" key="1">
    <citation type="journal article" date="2020" name="Cell">
        <title>Large-Scale Comparative Analyses of Tick Genomes Elucidate Their Genetic Diversity and Vector Capacities.</title>
        <authorList>
            <consortium name="Tick Genome and Microbiome Consortium (TIGMIC)"/>
            <person name="Jia N."/>
            <person name="Wang J."/>
            <person name="Shi W."/>
            <person name="Du L."/>
            <person name="Sun Y."/>
            <person name="Zhan W."/>
            <person name="Jiang J.F."/>
            <person name="Wang Q."/>
            <person name="Zhang B."/>
            <person name="Ji P."/>
            <person name="Bell-Sakyi L."/>
            <person name="Cui X.M."/>
            <person name="Yuan T.T."/>
            <person name="Jiang B.G."/>
            <person name="Yang W.F."/>
            <person name="Lam T.T."/>
            <person name="Chang Q.C."/>
            <person name="Ding S.J."/>
            <person name="Wang X.J."/>
            <person name="Zhu J.G."/>
            <person name="Ruan X.D."/>
            <person name="Zhao L."/>
            <person name="Wei J.T."/>
            <person name="Ye R.Z."/>
            <person name="Que T.C."/>
            <person name="Du C.H."/>
            <person name="Zhou Y.H."/>
            <person name="Cheng J.X."/>
            <person name="Dai P.F."/>
            <person name="Guo W.B."/>
            <person name="Han X.H."/>
            <person name="Huang E.J."/>
            <person name="Li L.F."/>
            <person name="Wei W."/>
            <person name="Gao Y.C."/>
            <person name="Liu J.Z."/>
            <person name="Shao H.Z."/>
            <person name="Wang X."/>
            <person name="Wang C.C."/>
            <person name="Yang T.C."/>
            <person name="Huo Q.B."/>
            <person name="Li W."/>
            <person name="Chen H.Y."/>
            <person name="Chen S.E."/>
            <person name="Zhou L.G."/>
            <person name="Ni X.B."/>
            <person name="Tian J.H."/>
            <person name="Sheng Y."/>
            <person name="Liu T."/>
            <person name="Pan Y.S."/>
            <person name="Xia L.Y."/>
            <person name="Li J."/>
            <person name="Zhao F."/>
            <person name="Cao W.C."/>
        </authorList>
    </citation>
    <scope>NUCLEOTIDE SEQUENCE</scope>
    <source>
        <strain evidence="9">Rmic-2018</strain>
    </source>
</reference>